<dbReference type="SUPFAM" id="SSF90112">
    <property type="entry name" value="Neurotransmitter-gated ion-channel transmembrane pore"/>
    <property type="match status" value="1"/>
</dbReference>
<evidence type="ECO:0000256" key="1">
    <source>
        <dbReference type="SAM" id="Phobius"/>
    </source>
</evidence>
<keyword evidence="1" id="KW-0812">Transmembrane</keyword>
<protein>
    <submittedName>
        <fullName evidence="2">Neuronal acetylcholine receptor subunit alpha-5</fullName>
    </submittedName>
</protein>
<comment type="caution">
    <text evidence="2">The sequence shown here is derived from an EMBL/GenBank/DDBJ whole genome shotgun (WGS) entry which is preliminary data.</text>
</comment>
<gene>
    <name evidence="2" type="primary">CHRNA5</name>
    <name evidence="2" type="ORF">GOODEAATRI_028122</name>
</gene>
<feature type="non-terminal residue" evidence="2">
    <location>
        <position position="1"/>
    </location>
</feature>
<dbReference type="InterPro" id="IPR036719">
    <property type="entry name" value="Neuro-gated_channel_TM_sf"/>
</dbReference>
<organism evidence="2 3">
    <name type="scientific">Goodea atripinnis</name>
    <dbReference type="NCBI Taxonomy" id="208336"/>
    <lineage>
        <taxon>Eukaryota</taxon>
        <taxon>Metazoa</taxon>
        <taxon>Chordata</taxon>
        <taxon>Craniata</taxon>
        <taxon>Vertebrata</taxon>
        <taxon>Euteleostomi</taxon>
        <taxon>Actinopterygii</taxon>
        <taxon>Neopterygii</taxon>
        <taxon>Teleostei</taxon>
        <taxon>Neoteleostei</taxon>
        <taxon>Acanthomorphata</taxon>
        <taxon>Ovalentaria</taxon>
        <taxon>Atherinomorphae</taxon>
        <taxon>Cyprinodontiformes</taxon>
        <taxon>Goodeidae</taxon>
        <taxon>Goodea</taxon>
    </lineage>
</organism>
<keyword evidence="2" id="KW-0675">Receptor</keyword>
<dbReference type="EMBL" id="JAHRIO010033811">
    <property type="protein sequence ID" value="MEQ2169711.1"/>
    <property type="molecule type" value="Genomic_DNA"/>
</dbReference>
<feature type="transmembrane region" description="Helical" evidence="1">
    <location>
        <begin position="15"/>
        <end position="36"/>
    </location>
</feature>
<sequence>VVRDWKFAAQVLDRMFLWAFLLVSVLGSALLFIPVIHKWASIIVPTHPGSTL</sequence>
<dbReference type="Gene3D" id="1.20.58.390">
    <property type="entry name" value="Neurotransmitter-gated ion-channel transmembrane domain"/>
    <property type="match status" value="1"/>
</dbReference>
<keyword evidence="3" id="KW-1185">Reference proteome</keyword>
<dbReference type="InterPro" id="IPR038050">
    <property type="entry name" value="Neuro_actylchol_rec"/>
</dbReference>
<reference evidence="2 3" key="1">
    <citation type="submission" date="2021-06" db="EMBL/GenBank/DDBJ databases">
        <authorList>
            <person name="Palmer J.M."/>
        </authorList>
    </citation>
    <scope>NUCLEOTIDE SEQUENCE [LARGE SCALE GENOMIC DNA]</scope>
    <source>
        <strain evidence="2 3">GA_2019</strain>
        <tissue evidence="2">Muscle</tissue>
    </source>
</reference>
<proteinExistence type="predicted"/>
<evidence type="ECO:0000313" key="2">
    <source>
        <dbReference type="EMBL" id="MEQ2169711.1"/>
    </source>
</evidence>
<name>A0ABV0NE78_9TELE</name>
<accession>A0ABV0NE78</accession>
<keyword evidence="1" id="KW-0472">Membrane</keyword>
<keyword evidence="1" id="KW-1133">Transmembrane helix</keyword>
<dbReference type="Proteomes" id="UP001476798">
    <property type="component" value="Unassembled WGS sequence"/>
</dbReference>
<evidence type="ECO:0000313" key="3">
    <source>
        <dbReference type="Proteomes" id="UP001476798"/>
    </source>
</evidence>